<evidence type="ECO:0000256" key="3">
    <source>
        <dbReference type="ARBA" id="ARBA00023163"/>
    </source>
</evidence>
<name>A0ABX2TBY1_9PROT</name>
<organism evidence="6 7">
    <name type="scientific">Azospirillum oleiclasticum</name>
    <dbReference type="NCBI Taxonomy" id="2735135"/>
    <lineage>
        <taxon>Bacteria</taxon>
        <taxon>Pseudomonadati</taxon>
        <taxon>Pseudomonadota</taxon>
        <taxon>Alphaproteobacteria</taxon>
        <taxon>Rhodospirillales</taxon>
        <taxon>Azospirillaceae</taxon>
        <taxon>Azospirillum</taxon>
    </lineage>
</organism>
<evidence type="ECO:0000256" key="2">
    <source>
        <dbReference type="ARBA" id="ARBA00023125"/>
    </source>
</evidence>
<evidence type="ECO:0000313" key="6">
    <source>
        <dbReference type="EMBL" id="NYZ21684.1"/>
    </source>
</evidence>
<dbReference type="Gene3D" id="3.30.450.40">
    <property type="match status" value="1"/>
</dbReference>
<dbReference type="PANTHER" id="PTHR30136">
    <property type="entry name" value="HELIX-TURN-HELIX TRANSCRIPTIONAL REGULATOR, ICLR FAMILY"/>
    <property type="match status" value="1"/>
</dbReference>
<keyword evidence="7" id="KW-1185">Reference proteome</keyword>
<dbReference type="Gene3D" id="1.10.10.10">
    <property type="entry name" value="Winged helix-like DNA-binding domain superfamily/Winged helix DNA-binding domain"/>
    <property type="match status" value="1"/>
</dbReference>
<dbReference type="Pfam" id="PF01614">
    <property type="entry name" value="IclR_C"/>
    <property type="match status" value="1"/>
</dbReference>
<dbReference type="Pfam" id="PF09339">
    <property type="entry name" value="HTH_IclR"/>
    <property type="match status" value="1"/>
</dbReference>
<dbReference type="SUPFAM" id="SSF46785">
    <property type="entry name" value="Winged helix' DNA-binding domain"/>
    <property type="match status" value="1"/>
</dbReference>
<dbReference type="SUPFAM" id="SSF55781">
    <property type="entry name" value="GAF domain-like"/>
    <property type="match status" value="1"/>
</dbReference>
<dbReference type="PROSITE" id="PS51077">
    <property type="entry name" value="HTH_ICLR"/>
    <property type="match status" value="1"/>
</dbReference>
<evidence type="ECO:0000313" key="7">
    <source>
        <dbReference type="Proteomes" id="UP000584642"/>
    </source>
</evidence>
<dbReference type="PANTHER" id="PTHR30136:SF24">
    <property type="entry name" value="HTH-TYPE TRANSCRIPTIONAL REPRESSOR ALLR"/>
    <property type="match status" value="1"/>
</dbReference>
<protein>
    <submittedName>
        <fullName evidence="6">IclR family transcriptional regulator</fullName>
    </submittedName>
</protein>
<proteinExistence type="predicted"/>
<keyword evidence="2" id="KW-0238">DNA-binding</keyword>
<evidence type="ECO:0000259" key="5">
    <source>
        <dbReference type="PROSITE" id="PS51078"/>
    </source>
</evidence>
<dbReference type="InterPro" id="IPR036388">
    <property type="entry name" value="WH-like_DNA-bd_sf"/>
</dbReference>
<dbReference type="InterPro" id="IPR050707">
    <property type="entry name" value="HTH_MetabolicPath_Reg"/>
</dbReference>
<dbReference type="InterPro" id="IPR029016">
    <property type="entry name" value="GAF-like_dom_sf"/>
</dbReference>
<dbReference type="InterPro" id="IPR036390">
    <property type="entry name" value="WH_DNA-bd_sf"/>
</dbReference>
<dbReference type="EMBL" id="JABFDB010000013">
    <property type="protein sequence ID" value="NYZ21684.1"/>
    <property type="molecule type" value="Genomic_DNA"/>
</dbReference>
<feature type="domain" description="IclR-ED" evidence="5">
    <location>
        <begin position="68"/>
        <end position="254"/>
    </location>
</feature>
<dbReference type="SMART" id="SM00346">
    <property type="entry name" value="HTH_ICLR"/>
    <property type="match status" value="1"/>
</dbReference>
<comment type="caution">
    <text evidence="6">The sequence shown here is derived from an EMBL/GenBank/DDBJ whole genome shotgun (WGS) entry which is preliminary data.</text>
</comment>
<keyword evidence="3" id="KW-0804">Transcription</keyword>
<dbReference type="InterPro" id="IPR005471">
    <property type="entry name" value="Tscrpt_reg_IclR_N"/>
</dbReference>
<dbReference type="PROSITE" id="PS51078">
    <property type="entry name" value="ICLR_ED"/>
    <property type="match status" value="1"/>
</dbReference>
<dbReference type="InterPro" id="IPR014757">
    <property type="entry name" value="Tscrpt_reg_IclR_C"/>
</dbReference>
<evidence type="ECO:0000256" key="1">
    <source>
        <dbReference type="ARBA" id="ARBA00023015"/>
    </source>
</evidence>
<dbReference type="RefSeq" id="WP_180283462.1">
    <property type="nucleotide sequence ID" value="NZ_JABFDB010000013.1"/>
</dbReference>
<dbReference type="Proteomes" id="UP000584642">
    <property type="component" value="Unassembled WGS sequence"/>
</dbReference>
<keyword evidence="1" id="KW-0805">Transcription regulation</keyword>
<reference evidence="6 7" key="1">
    <citation type="submission" date="2020-05" db="EMBL/GenBank/DDBJ databases">
        <title>Azospirillum oleiclasticum sp. nov, a nitrogen-fixing and heavy crude oil-emulsifying bacterium isolated from the crude oil of Yumen Oilfield.</title>
        <authorList>
            <person name="Wu D."/>
            <person name="Cai M."/>
            <person name="Zhang X."/>
        </authorList>
    </citation>
    <scope>NUCLEOTIDE SEQUENCE [LARGE SCALE GENOMIC DNA]</scope>
    <source>
        <strain evidence="6 7">ROY-1-1-2</strain>
    </source>
</reference>
<accession>A0ABX2TBY1</accession>
<gene>
    <name evidence="6" type="ORF">HND93_18375</name>
</gene>
<sequence length="256" mass="27244">MMEGGSTRSAVGKIVAVIEALARARKAPTVTELGAALGLSRAQAYRIAAALQEEGVLTRHPRSGRLMFGPRLGAAALRIAGGSPINPLWHKLLQDLREAVGETCNLVVFPDATPTYFDRVEAGWPLTLHFGIGTRVPLHCTSAGKLYLTRLPATERTLLLERMDLHSCTPRTFTDRAALAAHLNELAVEGIGIDLEEFVVGMVAIAVPVLTSDDRLLAALSVHAPTARLPPSGLRGLLPQLRRTAADLGAVFDAVG</sequence>
<evidence type="ECO:0000259" key="4">
    <source>
        <dbReference type="PROSITE" id="PS51077"/>
    </source>
</evidence>
<feature type="domain" description="HTH iclR-type" evidence="4">
    <location>
        <begin position="8"/>
        <end position="70"/>
    </location>
</feature>